<proteinExistence type="predicted"/>
<protein>
    <recommendedName>
        <fullName evidence="3">Guanylate cyclase domain-containing protein</fullName>
    </recommendedName>
</protein>
<dbReference type="EMBL" id="CP027059">
    <property type="protein sequence ID" value="UQZ84263.1"/>
    <property type="molecule type" value="Genomic_DNA"/>
</dbReference>
<name>A0ABY4RQ19_9BACL</name>
<gene>
    <name evidence="1" type="ORF">SK3146_03496</name>
</gene>
<keyword evidence="2" id="KW-1185">Reference proteome</keyword>
<evidence type="ECO:0000313" key="1">
    <source>
        <dbReference type="EMBL" id="UQZ84263.1"/>
    </source>
</evidence>
<reference evidence="1" key="1">
    <citation type="submission" date="2018-02" db="EMBL/GenBank/DDBJ databases">
        <authorList>
            <person name="Kim S.-K."/>
            <person name="Jung H.-I."/>
            <person name="Lee S.-W."/>
        </authorList>
    </citation>
    <scope>NUCLEOTIDE SEQUENCE</scope>
    <source>
        <strain evidence="1">SK3146</strain>
    </source>
</reference>
<accession>A0ABY4RQ19</accession>
<dbReference type="Proteomes" id="UP001057134">
    <property type="component" value="Chromosome"/>
</dbReference>
<sequence>MIMDSPKLCFVAFIDLLGFSNMVKQDLEAPNGNERYIEKLYDIHQETLAITKSTLDMELNLIQFSDSVVLATPFIKEKFEDFLKVISRYQHDLFCKGILSRGGIAYGKHFYKDGFMFSLGLIEAYRIESNVARFPRIVVSSDLMELIYPEKIHPETLPVIEENDGQIFLDYLSEINIEVLNSQRDLILRQAQSMNTSIREKYIWLMEYINHKRADIDFGITRFK</sequence>
<organism evidence="1 2">
    <name type="scientific">Paenibacillus konkukensis</name>
    <dbReference type="NCBI Taxonomy" id="2020716"/>
    <lineage>
        <taxon>Bacteria</taxon>
        <taxon>Bacillati</taxon>
        <taxon>Bacillota</taxon>
        <taxon>Bacilli</taxon>
        <taxon>Bacillales</taxon>
        <taxon>Paenibacillaceae</taxon>
        <taxon>Paenibacillus</taxon>
    </lineage>
</organism>
<reference evidence="1" key="2">
    <citation type="journal article" date="2021" name="J Anim Sci Technol">
        <title>Complete genome sequence of Paenibacillus konkukensis sp. nov. SK3146 as a potential probiotic strain.</title>
        <authorList>
            <person name="Jung H.I."/>
            <person name="Park S."/>
            <person name="Niu K.M."/>
            <person name="Lee S.W."/>
            <person name="Kothari D."/>
            <person name="Yi K.J."/>
            <person name="Kim S.K."/>
        </authorList>
    </citation>
    <scope>NUCLEOTIDE SEQUENCE</scope>
    <source>
        <strain evidence="1">SK3146</strain>
    </source>
</reference>
<evidence type="ECO:0008006" key="3">
    <source>
        <dbReference type="Google" id="ProtNLM"/>
    </source>
</evidence>
<evidence type="ECO:0000313" key="2">
    <source>
        <dbReference type="Proteomes" id="UP001057134"/>
    </source>
</evidence>